<reference evidence="5" key="1">
    <citation type="submission" date="2016-10" db="EMBL/GenBank/DDBJ databases">
        <authorList>
            <person name="Varghese N."/>
            <person name="Submissions S."/>
        </authorList>
    </citation>
    <scope>NUCLEOTIDE SEQUENCE [LARGE SCALE GENOMIC DNA]</scope>
    <source>
        <strain evidence="5">DSM 22965</strain>
    </source>
</reference>
<sequence length="200" mass="21791">MSALVIDAHPNPASLTAALASAYADGHGDARLLALRDLDFDVHMRFGYTQRMPIEPDLADARQAIRDADHVVIATPVWWRSTPALLKGFLDRALLPQQDYRYRGMAPEGLLTGRTGRIIATSDTPPWLAALLPDTRLDQLRSGTLGLVGIKRVRMRRLGPVRTSSPEQRAAWLALVAADGARDAARGARDARRSAPVAVD</sequence>
<dbReference type="AlphaFoldDB" id="A0A1H1RNF1"/>
<dbReference type="EMBL" id="LT629734">
    <property type="protein sequence ID" value="SDS37163.1"/>
    <property type="molecule type" value="Genomic_DNA"/>
</dbReference>
<name>A0A1H1RNF1_9MICO</name>
<dbReference type="STRING" id="684552.SAMN04489719_2168"/>
<dbReference type="PANTHER" id="PTHR10204">
    <property type="entry name" value="NAD P H OXIDOREDUCTASE-RELATED"/>
    <property type="match status" value="1"/>
</dbReference>
<feature type="domain" description="Flavodoxin-like fold" evidence="3">
    <location>
        <begin position="1"/>
        <end position="168"/>
    </location>
</feature>
<dbReference type="Gene3D" id="3.40.50.360">
    <property type="match status" value="1"/>
</dbReference>
<accession>A0A1H1RNF1</accession>
<dbReference type="InterPro" id="IPR029039">
    <property type="entry name" value="Flavoprotein-like_sf"/>
</dbReference>
<keyword evidence="2" id="KW-0560">Oxidoreductase</keyword>
<gene>
    <name evidence="4" type="ORF">SAMN04489719_2168</name>
</gene>
<dbReference type="InterPro" id="IPR003680">
    <property type="entry name" value="Flavodoxin_fold"/>
</dbReference>
<dbReference type="PANTHER" id="PTHR10204:SF34">
    <property type="entry name" value="NAD(P)H DEHYDROGENASE [QUINONE] 1 ISOFORM 1"/>
    <property type="match status" value="1"/>
</dbReference>
<keyword evidence="5" id="KW-1185">Reference proteome</keyword>
<evidence type="ECO:0000259" key="3">
    <source>
        <dbReference type="Pfam" id="PF02525"/>
    </source>
</evidence>
<dbReference type="Pfam" id="PF02525">
    <property type="entry name" value="Flavodoxin_2"/>
    <property type="match status" value="1"/>
</dbReference>
<evidence type="ECO:0000313" key="5">
    <source>
        <dbReference type="Proteomes" id="UP000199649"/>
    </source>
</evidence>
<dbReference type="Proteomes" id="UP000199649">
    <property type="component" value="Chromosome I"/>
</dbReference>
<dbReference type="OrthoDB" id="9798454at2"/>
<dbReference type="SUPFAM" id="SSF52218">
    <property type="entry name" value="Flavoproteins"/>
    <property type="match status" value="1"/>
</dbReference>
<protein>
    <submittedName>
        <fullName evidence="4">Putative NADPH-quinone reductase (Modulator of drug activity B)</fullName>
    </submittedName>
</protein>
<dbReference type="RefSeq" id="WP_092667020.1">
    <property type="nucleotide sequence ID" value="NZ_LT629734.1"/>
</dbReference>
<evidence type="ECO:0000313" key="4">
    <source>
        <dbReference type="EMBL" id="SDS37163.1"/>
    </source>
</evidence>
<organism evidence="4 5">
    <name type="scientific">Agrococcus carbonis</name>
    <dbReference type="NCBI Taxonomy" id="684552"/>
    <lineage>
        <taxon>Bacteria</taxon>
        <taxon>Bacillati</taxon>
        <taxon>Actinomycetota</taxon>
        <taxon>Actinomycetes</taxon>
        <taxon>Micrococcales</taxon>
        <taxon>Microbacteriaceae</taxon>
        <taxon>Agrococcus</taxon>
    </lineage>
</organism>
<dbReference type="InterPro" id="IPR051545">
    <property type="entry name" value="NAD(P)H_dehydrogenase_qn"/>
</dbReference>
<comment type="similarity">
    <text evidence="1">Belongs to the NAD(P)H dehydrogenase (quinone) family.</text>
</comment>
<dbReference type="GO" id="GO:0003955">
    <property type="term" value="F:NAD(P)H dehydrogenase (quinone) activity"/>
    <property type="evidence" value="ECO:0007669"/>
    <property type="project" value="TreeGrafter"/>
</dbReference>
<evidence type="ECO:0000256" key="2">
    <source>
        <dbReference type="ARBA" id="ARBA00023002"/>
    </source>
</evidence>
<dbReference type="GO" id="GO:0005829">
    <property type="term" value="C:cytosol"/>
    <property type="evidence" value="ECO:0007669"/>
    <property type="project" value="TreeGrafter"/>
</dbReference>
<proteinExistence type="inferred from homology"/>
<evidence type="ECO:0000256" key="1">
    <source>
        <dbReference type="ARBA" id="ARBA00006252"/>
    </source>
</evidence>